<dbReference type="SUPFAM" id="SSF103473">
    <property type="entry name" value="MFS general substrate transporter"/>
    <property type="match status" value="1"/>
</dbReference>
<evidence type="ECO:0000256" key="4">
    <source>
        <dbReference type="ARBA" id="ARBA00022989"/>
    </source>
</evidence>
<keyword evidence="4 6" id="KW-1133">Transmembrane helix</keyword>
<comment type="similarity">
    <text evidence="2">Belongs to the PucC family.</text>
</comment>
<sequence length="477" mass="50807">MTENAKKRFVFDIRHISPRFLPFADAATPELPFWRLMRLSMFQWSVAIAMVLLLGTLNRVMVVELGVPTWLVALMVSLPILFAPFRALLGFRSDIHPSFIGWRRVPYIWFGNLMQFGGLAIMPWALFLLAHDTTNVLAGYIGGSIAFLLVGAGLHTTQTAGLALAADLAPEKVRPRVVALLYVMLLVGMILAALTFSWLLTDFSYKRLAQVISGAAVATMLFNLIALWKQEPRNPTFTRPDRERPTFRQAWREFAEGGNASRLLVALGLGTMGFQMQDILLEPYGAQVLGLTVSQTTMLTALLAGGTLLACGLAARILTRGGDAYQMSAFGGMVGVMAFVIVLISAPIDSALMFRVGTALIGFGAGLFVVGTLVAAMNLAQAGYSGIALGAWGAVQATAAGIAIALGGAMRDGVTRLASDADFGPGLSALVMGYASVYIIEIFLLLGAVLVIGPLAHSVRGRGSSSPSKLGLAELPG</sequence>
<evidence type="ECO:0000256" key="3">
    <source>
        <dbReference type="ARBA" id="ARBA00022692"/>
    </source>
</evidence>
<dbReference type="InterPro" id="IPR036259">
    <property type="entry name" value="MFS_trans_sf"/>
</dbReference>
<evidence type="ECO:0000313" key="8">
    <source>
        <dbReference type="Proteomes" id="UP001564408"/>
    </source>
</evidence>
<keyword evidence="8" id="KW-1185">Reference proteome</keyword>
<feature type="transmembrane region" description="Helical" evidence="6">
    <location>
        <begin position="177"/>
        <end position="201"/>
    </location>
</feature>
<dbReference type="PANTHER" id="PTHR23538">
    <property type="entry name" value="44.5 KD BACTERIOCHLOROPHYLL SYNTHASE SUBUNIT"/>
    <property type="match status" value="1"/>
</dbReference>
<dbReference type="RefSeq" id="WP_369668644.1">
    <property type="nucleotide sequence ID" value="NZ_JBDKXB010000061.1"/>
</dbReference>
<dbReference type="PIRSF" id="PIRSF016565">
    <property type="entry name" value="PucC"/>
    <property type="match status" value="1"/>
</dbReference>
<keyword evidence="3 6" id="KW-0812">Transmembrane</keyword>
<dbReference type="Proteomes" id="UP001564408">
    <property type="component" value="Unassembled WGS sequence"/>
</dbReference>
<dbReference type="InterPro" id="IPR026036">
    <property type="entry name" value="PucC"/>
</dbReference>
<feature type="transmembrane region" description="Helical" evidence="6">
    <location>
        <begin position="109"/>
        <end position="130"/>
    </location>
</feature>
<name>A0ABV4BJ73_9GAMM</name>
<evidence type="ECO:0000256" key="1">
    <source>
        <dbReference type="ARBA" id="ARBA00004141"/>
    </source>
</evidence>
<accession>A0ABV4BJ73</accession>
<feature type="transmembrane region" description="Helical" evidence="6">
    <location>
        <begin position="207"/>
        <end position="228"/>
    </location>
</feature>
<proteinExistence type="inferred from homology"/>
<dbReference type="EMBL" id="JBDKXB010000061">
    <property type="protein sequence ID" value="MEY6434265.1"/>
    <property type="molecule type" value="Genomic_DNA"/>
</dbReference>
<evidence type="ECO:0000313" key="7">
    <source>
        <dbReference type="EMBL" id="MEY6434265.1"/>
    </source>
</evidence>
<reference evidence="7 8" key="1">
    <citation type="submission" date="2024-05" db="EMBL/GenBank/DDBJ databases">
        <title>Genome Sequence and Characterization of the New Strain Purple Sulfur Bacterium of Genus Thioalkalicoccus.</title>
        <authorList>
            <person name="Bryantseva I.A."/>
            <person name="Kyndt J.A."/>
            <person name="Imhoff J.F."/>
        </authorList>
    </citation>
    <scope>NUCLEOTIDE SEQUENCE [LARGE SCALE GENOMIC DNA]</scope>
    <source>
        <strain evidence="7 8">Um2</strain>
    </source>
</reference>
<feature type="transmembrane region" description="Helical" evidence="6">
    <location>
        <begin position="429"/>
        <end position="452"/>
    </location>
</feature>
<comment type="subcellular location">
    <subcellularLocation>
        <location evidence="1">Membrane</location>
        <topology evidence="1">Multi-pass membrane protein</topology>
    </subcellularLocation>
</comment>
<feature type="transmembrane region" description="Helical" evidence="6">
    <location>
        <begin position="360"/>
        <end position="380"/>
    </location>
</feature>
<feature type="transmembrane region" description="Helical" evidence="6">
    <location>
        <begin position="136"/>
        <end position="156"/>
    </location>
</feature>
<comment type="caution">
    <text evidence="7">The sequence shown here is derived from an EMBL/GenBank/DDBJ whole genome shotgun (WGS) entry which is preliminary data.</text>
</comment>
<dbReference type="CDD" id="cd06176">
    <property type="entry name" value="MFS_BCD_PucC-like"/>
    <property type="match status" value="1"/>
</dbReference>
<dbReference type="Pfam" id="PF03209">
    <property type="entry name" value="PUCC"/>
    <property type="match status" value="1"/>
</dbReference>
<organism evidence="7 8">
    <name type="scientific">Thioalkalicoccus limnaeus</name>
    <dbReference type="NCBI Taxonomy" id="120681"/>
    <lineage>
        <taxon>Bacteria</taxon>
        <taxon>Pseudomonadati</taxon>
        <taxon>Pseudomonadota</taxon>
        <taxon>Gammaproteobacteria</taxon>
        <taxon>Chromatiales</taxon>
        <taxon>Chromatiaceae</taxon>
        <taxon>Thioalkalicoccus</taxon>
    </lineage>
</organism>
<evidence type="ECO:0000256" key="2">
    <source>
        <dbReference type="ARBA" id="ARBA00008412"/>
    </source>
</evidence>
<feature type="transmembrane region" description="Helical" evidence="6">
    <location>
        <begin position="67"/>
        <end position="89"/>
    </location>
</feature>
<protein>
    <submittedName>
        <fullName evidence="7">BCD family MFS transporter</fullName>
    </submittedName>
</protein>
<keyword evidence="5 6" id="KW-0472">Membrane</keyword>
<feature type="transmembrane region" description="Helical" evidence="6">
    <location>
        <begin position="330"/>
        <end position="348"/>
    </location>
</feature>
<dbReference type="PANTHER" id="PTHR23538:SF1">
    <property type="entry name" value="44.5 KD BACTERIOCHLOROPHYLL SYNTHASE SUBUNIT"/>
    <property type="match status" value="1"/>
</dbReference>
<feature type="transmembrane region" description="Helical" evidence="6">
    <location>
        <begin position="41"/>
        <end position="61"/>
    </location>
</feature>
<dbReference type="Gene3D" id="1.20.1250.20">
    <property type="entry name" value="MFS general substrate transporter like domains"/>
    <property type="match status" value="1"/>
</dbReference>
<evidence type="ECO:0000256" key="5">
    <source>
        <dbReference type="ARBA" id="ARBA00023136"/>
    </source>
</evidence>
<feature type="transmembrane region" description="Helical" evidence="6">
    <location>
        <begin position="387"/>
        <end position="409"/>
    </location>
</feature>
<dbReference type="InterPro" id="IPR004896">
    <property type="entry name" value="PucC-rel"/>
</dbReference>
<feature type="transmembrane region" description="Helical" evidence="6">
    <location>
        <begin position="297"/>
        <end position="318"/>
    </location>
</feature>
<gene>
    <name evidence="7" type="ORF">ABC977_17880</name>
</gene>
<evidence type="ECO:0000256" key="6">
    <source>
        <dbReference type="SAM" id="Phobius"/>
    </source>
</evidence>